<dbReference type="InterPro" id="IPR006311">
    <property type="entry name" value="TAT_signal"/>
</dbReference>
<dbReference type="Proteomes" id="UP000639396">
    <property type="component" value="Unassembled WGS sequence"/>
</dbReference>
<dbReference type="PROSITE" id="PS51318">
    <property type="entry name" value="TAT"/>
    <property type="match status" value="1"/>
</dbReference>
<organism evidence="1 2">
    <name type="scientific">Paenibacillus oceani</name>
    <dbReference type="NCBI Taxonomy" id="2772510"/>
    <lineage>
        <taxon>Bacteria</taxon>
        <taxon>Bacillati</taxon>
        <taxon>Bacillota</taxon>
        <taxon>Bacilli</taxon>
        <taxon>Bacillales</taxon>
        <taxon>Paenibacillaceae</taxon>
        <taxon>Paenibacillus</taxon>
    </lineage>
</organism>
<sequence>MPDNLSHDDRNVRINKEALPGGAISRRSLLSAIGIAGIALTSQSLIAQAGTEGGGMSVLENVYGKVPSNPRFQVCNGTLDLEHDLGFSQSTVNDISLLVRAITEGKSITSGPGTFEVAGTLSATAGCLLWESRGTTIKLSAGAKTGPLFSLSNMDAILISGSLTLDGNKANVSGNNAGFFALKNVRYLNASNISFVNLRRYGFSCIDDITKPLSNLEFHNVKDISSGVTGSKPPAANGEVIKADFVGSLVIDGFQSSNPDGTGDGQKLKCFYGRNVSLHNIEIADASPSLFYPAISLVRNDNSVRSNVRIAGACKYAFEDNANRNSIYENIVTDYTPKALLAGTHGGSQGARRSENIFIRGWLDSSTNTMAFSLLGCNRLNIEGITTPQKLNLSRDSVANDRRCENVDIRHSLFGDLTLSLVMGYRRLTGIQVTGTLLNSGPGTLEAENVSYATYTESGGAQLSVLNRMTLPVRRTFSLAAGESESIVLNKAYTIEPFAGVVWCTIFEPSSPSTKWSQMRFDFYDYGGPNVVKSDLQSGSSPRNEISLATARSSRTITITNGNPSPVIVNVLIQAL</sequence>
<dbReference type="EMBL" id="JACXJA010000046">
    <property type="protein sequence ID" value="MBD2865715.1"/>
    <property type="molecule type" value="Genomic_DNA"/>
</dbReference>
<evidence type="ECO:0000313" key="2">
    <source>
        <dbReference type="Proteomes" id="UP000639396"/>
    </source>
</evidence>
<name>A0A927H2D4_9BACL</name>
<reference evidence="1" key="1">
    <citation type="submission" date="2020-09" db="EMBL/GenBank/DDBJ databases">
        <title>A novel bacterium of genus Paenibacillus, isolated from South China Sea.</title>
        <authorList>
            <person name="Huang H."/>
            <person name="Mo K."/>
            <person name="Hu Y."/>
        </authorList>
    </citation>
    <scope>NUCLEOTIDE SEQUENCE</scope>
    <source>
        <strain evidence="1">IB182363</strain>
    </source>
</reference>
<keyword evidence="2" id="KW-1185">Reference proteome</keyword>
<gene>
    <name evidence="1" type="ORF">IDH45_27410</name>
</gene>
<accession>A0A927H2D4</accession>
<evidence type="ECO:0000313" key="1">
    <source>
        <dbReference type="EMBL" id="MBD2865715.1"/>
    </source>
</evidence>
<dbReference type="SUPFAM" id="SSF51126">
    <property type="entry name" value="Pectin lyase-like"/>
    <property type="match status" value="1"/>
</dbReference>
<proteinExistence type="predicted"/>
<dbReference type="AlphaFoldDB" id="A0A927H2D4"/>
<protein>
    <submittedName>
        <fullName evidence="1">Uncharacterized protein</fullName>
    </submittedName>
</protein>
<comment type="caution">
    <text evidence="1">The sequence shown here is derived from an EMBL/GenBank/DDBJ whole genome shotgun (WGS) entry which is preliminary data.</text>
</comment>
<dbReference type="RefSeq" id="WP_190931337.1">
    <property type="nucleotide sequence ID" value="NZ_JACXJA010000046.1"/>
</dbReference>
<dbReference type="InterPro" id="IPR011050">
    <property type="entry name" value="Pectin_lyase_fold/virulence"/>
</dbReference>